<dbReference type="SUPFAM" id="SSF56059">
    <property type="entry name" value="Glutathione synthetase ATP-binding domain-like"/>
    <property type="match status" value="1"/>
</dbReference>
<evidence type="ECO:0000313" key="2">
    <source>
        <dbReference type="Proteomes" id="UP000199318"/>
    </source>
</evidence>
<dbReference type="STRING" id="1464123.SAMN05444126_11174"/>
<evidence type="ECO:0000313" key="1">
    <source>
        <dbReference type="EMBL" id="SES01674.1"/>
    </source>
</evidence>
<dbReference type="Pfam" id="PF14305">
    <property type="entry name" value="ATPgrasp_TupA"/>
    <property type="match status" value="1"/>
</dbReference>
<proteinExistence type="predicted"/>
<sequence length="431" mass="49785">MARDNKRMSHDRPISCYDQSGRRPPVFFVGRFIKAFFKKTRKELKRINSKAASKHFAIRKFESDHTPGEMDIHKVEKYYYQGKALAYISDLTLEKQTTAQHIHRVFYKTMQLANQEKPEHRQQLFNEMMKAYAASEVPELASRGMEHGHDVSLAAASSFRALLTHRLRKQQIFGDLPEWFADDKHFSQKLAANLNLSVPEFTGRHYSAAELPLNVQSAVKPVNGAGGRGVYLIHSEDRIEDLKRGEMIASFAELRTRMNTDLEQGHVHMDLWKAEALYYFDARQEEAARDLKFYCFYGKAGLVLEVKRSGVTSYCWWSREGESVQTGKYENKLFKGNGFSESDLIAAEEMSAAVPTPFCRVDFLKTESGLIFGEMTPKPGNYEQFDRETDQRLGEMFLEAEERLYRDSYQRGKSFSSYEETLRNRSVNDID</sequence>
<keyword evidence="1" id="KW-0436">Ligase</keyword>
<gene>
    <name evidence="1" type="ORF">SAMN05444126_11174</name>
</gene>
<reference evidence="2" key="1">
    <citation type="submission" date="2016-10" db="EMBL/GenBank/DDBJ databases">
        <authorList>
            <person name="de Groot N.N."/>
        </authorList>
    </citation>
    <scope>NUCLEOTIDE SEQUENCE [LARGE SCALE GENOMIC DNA]</scope>
    <source>
        <strain evidence="2">10nlg</strain>
    </source>
</reference>
<name>A0A1H9TXH1_9BACI</name>
<dbReference type="InterPro" id="IPR029465">
    <property type="entry name" value="ATPgrasp_TupA"/>
</dbReference>
<dbReference type="GO" id="GO:0016874">
    <property type="term" value="F:ligase activity"/>
    <property type="evidence" value="ECO:0007669"/>
    <property type="project" value="UniProtKB-KW"/>
</dbReference>
<organism evidence="1 2">
    <name type="scientific">Salisediminibacterium halotolerans</name>
    <dbReference type="NCBI Taxonomy" id="517425"/>
    <lineage>
        <taxon>Bacteria</taxon>
        <taxon>Bacillati</taxon>
        <taxon>Bacillota</taxon>
        <taxon>Bacilli</taxon>
        <taxon>Bacillales</taxon>
        <taxon>Bacillaceae</taxon>
        <taxon>Salisediminibacterium</taxon>
    </lineage>
</organism>
<dbReference type="EMBL" id="FOGV01000011">
    <property type="protein sequence ID" value="SES01674.1"/>
    <property type="molecule type" value="Genomic_DNA"/>
</dbReference>
<protein>
    <submittedName>
        <fullName evidence="1">Glutathione synthase/RimK-type ligase, ATP-grasp superfamily</fullName>
    </submittedName>
</protein>
<dbReference type="Proteomes" id="UP000199318">
    <property type="component" value="Unassembled WGS sequence"/>
</dbReference>
<keyword evidence="2" id="KW-1185">Reference proteome</keyword>
<dbReference type="AlphaFoldDB" id="A0A1H9TXH1"/>
<comment type="caution">
    <text evidence="1">The sequence shown here is derived from an EMBL/GenBank/DDBJ whole genome shotgun (WGS) entry which is preliminary data.</text>
</comment>
<accession>A0A1H9TXH1</accession>
<dbReference type="OrthoDB" id="9791827at2"/>